<reference evidence="2 3" key="1">
    <citation type="journal article" date="2019" name="Emerg. Microbes Infect.">
        <title>Comprehensive subspecies identification of 175 nontuberculous mycobacteria species based on 7547 genomic profiles.</title>
        <authorList>
            <person name="Matsumoto Y."/>
            <person name="Kinjo T."/>
            <person name="Motooka D."/>
            <person name="Nabeya D."/>
            <person name="Jung N."/>
            <person name="Uechi K."/>
            <person name="Horii T."/>
            <person name="Iida T."/>
            <person name="Fujita J."/>
            <person name="Nakamura S."/>
        </authorList>
    </citation>
    <scope>NUCLEOTIDE SEQUENCE [LARGE SCALE GENOMIC DNA]</scope>
    <source>
        <strain evidence="2 3">JCM 12375</strain>
    </source>
</reference>
<organism evidence="2 3">
    <name type="scientific">Mycolicibacterium mageritense</name>
    <name type="common">Mycobacterium mageritense</name>
    <dbReference type="NCBI Taxonomy" id="53462"/>
    <lineage>
        <taxon>Bacteria</taxon>
        <taxon>Bacillati</taxon>
        <taxon>Actinomycetota</taxon>
        <taxon>Actinomycetes</taxon>
        <taxon>Mycobacteriales</taxon>
        <taxon>Mycobacteriaceae</taxon>
        <taxon>Mycolicibacterium</taxon>
    </lineage>
</organism>
<protein>
    <submittedName>
        <fullName evidence="2">Uncharacterized protein</fullName>
    </submittedName>
</protein>
<feature type="region of interest" description="Disordered" evidence="1">
    <location>
        <begin position="64"/>
        <end position="97"/>
    </location>
</feature>
<gene>
    <name evidence="2" type="ORF">MMAGJ_58800</name>
</gene>
<evidence type="ECO:0000256" key="1">
    <source>
        <dbReference type="SAM" id="MobiDB-lite"/>
    </source>
</evidence>
<accession>A0ABM7I157</accession>
<name>A0ABM7I157_MYCME</name>
<dbReference type="Proteomes" id="UP000465622">
    <property type="component" value="Chromosome"/>
</dbReference>
<proteinExistence type="predicted"/>
<dbReference type="EMBL" id="AP022567">
    <property type="protein sequence ID" value="BBX36598.1"/>
    <property type="molecule type" value="Genomic_DNA"/>
</dbReference>
<keyword evidence="3" id="KW-1185">Reference proteome</keyword>
<sequence>MVGVTAHSKHQWSVPSLCVGRVEGWKGSTLRAKNWLRPISKTPGHIDSFIAYIEHWDGVSHGKGGRFHPSTLRGQTGADVARSKQTMTGAERDTQWS</sequence>
<evidence type="ECO:0000313" key="3">
    <source>
        <dbReference type="Proteomes" id="UP000465622"/>
    </source>
</evidence>
<evidence type="ECO:0000313" key="2">
    <source>
        <dbReference type="EMBL" id="BBX36598.1"/>
    </source>
</evidence>